<feature type="transmembrane region" description="Helical" evidence="1">
    <location>
        <begin position="118"/>
        <end position="144"/>
    </location>
</feature>
<feature type="transmembrane region" description="Helical" evidence="1">
    <location>
        <begin position="6"/>
        <end position="25"/>
    </location>
</feature>
<dbReference type="RefSeq" id="WP_227230513.1">
    <property type="nucleotide sequence ID" value="NZ_JAJCVJ010000002.1"/>
</dbReference>
<keyword evidence="1" id="KW-1133">Transmembrane helix</keyword>
<feature type="transmembrane region" description="Helical" evidence="1">
    <location>
        <begin position="75"/>
        <end position="98"/>
    </location>
</feature>
<keyword evidence="1" id="KW-0812">Transmembrane</keyword>
<evidence type="ECO:0000313" key="2">
    <source>
        <dbReference type="EMBL" id="MFC5368257.1"/>
    </source>
</evidence>
<keyword evidence="1" id="KW-0472">Membrane</keyword>
<dbReference type="EMBL" id="JBHSKX010000002">
    <property type="protein sequence ID" value="MFC5368257.1"/>
    <property type="molecule type" value="Genomic_DNA"/>
</dbReference>
<name>A0ABD5REM6_9EURY</name>
<sequence>MASRLGAVGAGVGLALALELVVYLLSGRVSVGGGLLGSAVAGWLVTQTDATGATDRRVASDTAAGVESAVHRGAVVGLLVACVVALAVVPAGVVLTLATGETRLVPFGLVIPRLGSPALIAVVVGCGVTLPNALLGAVAGVLGAERHRLD</sequence>
<evidence type="ECO:0000313" key="3">
    <source>
        <dbReference type="Proteomes" id="UP001596201"/>
    </source>
</evidence>
<organism evidence="2 3">
    <name type="scientific">Salinirubrum litoreum</name>
    <dbReference type="NCBI Taxonomy" id="1126234"/>
    <lineage>
        <taxon>Archaea</taxon>
        <taxon>Methanobacteriati</taxon>
        <taxon>Methanobacteriota</taxon>
        <taxon>Stenosarchaea group</taxon>
        <taxon>Halobacteria</taxon>
        <taxon>Halobacteriales</taxon>
        <taxon>Haloferacaceae</taxon>
        <taxon>Salinirubrum</taxon>
    </lineage>
</organism>
<proteinExistence type="predicted"/>
<dbReference type="Proteomes" id="UP001596201">
    <property type="component" value="Unassembled WGS sequence"/>
</dbReference>
<evidence type="ECO:0000256" key="1">
    <source>
        <dbReference type="SAM" id="Phobius"/>
    </source>
</evidence>
<accession>A0ABD5REM6</accession>
<reference evidence="2 3" key="1">
    <citation type="journal article" date="2019" name="Int. J. Syst. Evol. Microbiol.">
        <title>The Global Catalogue of Microorganisms (GCM) 10K type strain sequencing project: providing services to taxonomists for standard genome sequencing and annotation.</title>
        <authorList>
            <consortium name="The Broad Institute Genomics Platform"/>
            <consortium name="The Broad Institute Genome Sequencing Center for Infectious Disease"/>
            <person name="Wu L."/>
            <person name="Ma J."/>
        </authorList>
    </citation>
    <scope>NUCLEOTIDE SEQUENCE [LARGE SCALE GENOMIC DNA]</scope>
    <source>
        <strain evidence="2 3">CGMCC 1.12237</strain>
    </source>
</reference>
<comment type="caution">
    <text evidence="2">The sequence shown here is derived from an EMBL/GenBank/DDBJ whole genome shotgun (WGS) entry which is preliminary data.</text>
</comment>
<keyword evidence="3" id="KW-1185">Reference proteome</keyword>
<dbReference type="AlphaFoldDB" id="A0ABD5REM6"/>
<protein>
    <submittedName>
        <fullName evidence="2">Uncharacterized protein</fullName>
    </submittedName>
</protein>
<gene>
    <name evidence="2" type="ORF">ACFPJ5_15105</name>
</gene>